<protein>
    <submittedName>
        <fullName evidence="1">Uncharacterized protein</fullName>
    </submittedName>
</protein>
<dbReference type="EMBL" id="UINC01062310">
    <property type="protein sequence ID" value="SVB88801.1"/>
    <property type="molecule type" value="Genomic_DNA"/>
</dbReference>
<organism evidence="1">
    <name type="scientific">marine metagenome</name>
    <dbReference type="NCBI Taxonomy" id="408172"/>
    <lineage>
        <taxon>unclassified sequences</taxon>
        <taxon>metagenomes</taxon>
        <taxon>ecological metagenomes</taxon>
    </lineage>
</organism>
<accession>A0A382HQM6</accession>
<dbReference type="AlphaFoldDB" id="A0A382HQM6"/>
<name>A0A382HQM6_9ZZZZ</name>
<proteinExistence type="predicted"/>
<reference evidence="1" key="1">
    <citation type="submission" date="2018-05" db="EMBL/GenBank/DDBJ databases">
        <authorList>
            <person name="Lanie J.A."/>
            <person name="Ng W.-L."/>
            <person name="Kazmierczak K.M."/>
            <person name="Andrzejewski T.M."/>
            <person name="Davidsen T.M."/>
            <person name="Wayne K.J."/>
            <person name="Tettelin H."/>
            <person name="Glass J.I."/>
            <person name="Rusch D."/>
            <person name="Podicherti R."/>
            <person name="Tsui H.-C.T."/>
            <person name="Winkler M.E."/>
        </authorList>
    </citation>
    <scope>NUCLEOTIDE SEQUENCE</scope>
</reference>
<sequence>MTSFSMLFFFTKCQFSTVSVRVLVNIKQEFSRGGLEEKKWLIFALFYHSR</sequence>
<evidence type="ECO:0000313" key="1">
    <source>
        <dbReference type="EMBL" id="SVB88801.1"/>
    </source>
</evidence>
<feature type="non-terminal residue" evidence="1">
    <location>
        <position position="50"/>
    </location>
</feature>
<gene>
    <name evidence="1" type="ORF">METZ01_LOCUS241655</name>
</gene>